<comment type="caution">
    <text evidence="1">The sequence shown here is derived from an EMBL/GenBank/DDBJ whole genome shotgun (WGS) entry which is preliminary data.</text>
</comment>
<gene>
    <name evidence="1" type="ORF">ZRA01_25370</name>
</gene>
<organism evidence="1 2">
    <name type="scientific">Zoogloea ramigera</name>
    <dbReference type="NCBI Taxonomy" id="350"/>
    <lineage>
        <taxon>Bacteria</taxon>
        <taxon>Pseudomonadati</taxon>
        <taxon>Pseudomonadota</taxon>
        <taxon>Betaproteobacteria</taxon>
        <taxon>Rhodocyclales</taxon>
        <taxon>Zoogloeaceae</taxon>
        <taxon>Zoogloea</taxon>
    </lineage>
</organism>
<sequence>MRASVEGLVAPDFQGKLVVLVQFRGLDAAPLVSLEETVGSDRLDREILVVFRRAANLVPVSIAGDVGDASVRLPVHFGMAALE</sequence>
<evidence type="ECO:0000313" key="1">
    <source>
        <dbReference type="EMBL" id="GEC96464.1"/>
    </source>
</evidence>
<dbReference type="Proteomes" id="UP000318422">
    <property type="component" value="Unassembled WGS sequence"/>
</dbReference>
<dbReference type="EMBL" id="BJNV01000045">
    <property type="protein sequence ID" value="GEC96464.1"/>
    <property type="molecule type" value="Genomic_DNA"/>
</dbReference>
<dbReference type="AlphaFoldDB" id="A0A4Y4CY98"/>
<proteinExistence type="predicted"/>
<evidence type="ECO:0000313" key="2">
    <source>
        <dbReference type="Proteomes" id="UP000318422"/>
    </source>
</evidence>
<protein>
    <submittedName>
        <fullName evidence="1">Uncharacterized protein</fullName>
    </submittedName>
</protein>
<name>A0A4Y4CY98_ZOORA</name>
<accession>A0A4Y4CY98</accession>
<keyword evidence="2" id="KW-1185">Reference proteome</keyword>
<reference evidence="1 2" key="1">
    <citation type="submission" date="2019-06" db="EMBL/GenBank/DDBJ databases">
        <title>Whole genome shotgun sequence of Zoogloea ramigera NBRC 15342.</title>
        <authorList>
            <person name="Hosoyama A."/>
            <person name="Uohara A."/>
            <person name="Ohji S."/>
            <person name="Ichikawa N."/>
        </authorList>
    </citation>
    <scope>NUCLEOTIDE SEQUENCE [LARGE SCALE GENOMIC DNA]</scope>
    <source>
        <strain evidence="1 2">NBRC 15342</strain>
    </source>
</reference>